<accession>A0A0D9QRM1</accession>
<feature type="region of interest" description="Disordered" evidence="1">
    <location>
        <begin position="1"/>
        <end position="192"/>
    </location>
</feature>
<feature type="transmembrane region" description="Helical" evidence="2">
    <location>
        <begin position="347"/>
        <end position="371"/>
    </location>
</feature>
<feature type="transmembrane region" description="Helical" evidence="2">
    <location>
        <begin position="751"/>
        <end position="770"/>
    </location>
</feature>
<name>A0A0D9QRM1_PLAFR</name>
<evidence type="ECO:0000313" key="3">
    <source>
        <dbReference type="EMBL" id="KJP89740.1"/>
    </source>
</evidence>
<reference evidence="3 4" key="1">
    <citation type="submission" date="2014-03" db="EMBL/GenBank/DDBJ databases">
        <title>The Genome Sequence of Plasmodium fragile nilgiri.</title>
        <authorList>
            <consortium name="The Broad Institute Genomics Platform"/>
            <consortium name="The Broad Institute Genome Sequencing Center for Infectious Disease"/>
            <person name="Neafsey D."/>
            <person name="Duraisingh M."/>
            <person name="Young S.K."/>
            <person name="Zeng Q."/>
            <person name="Gargeya S."/>
            <person name="Abouelleil A."/>
            <person name="Alvarado L."/>
            <person name="Chapman S.B."/>
            <person name="Gainer-Dewar J."/>
            <person name="Goldberg J."/>
            <person name="Griggs A."/>
            <person name="Gujja S."/>
            <person name="Hansen M."/>
            <person name="Howarth C."/>
            <person name="Imamovic A."/>
            <person name="Larimer J."/>
            <person name="Pearson M."/>
            <person name="Poon T.W."/>
            <person name="Priest M."/>
            <person name="Roberts A."/>
            <person name="Saif S."/>
            <person name="Shea T."/>
            <person name="Sykes S."/>
            <person name="Wortman J."/>
            <person name="Nusbaum C."/>
            <person name="Birren B."/>
        </authorList>
    </citation>
    <scope>NUCLEOTIDE SEQUENCE [LARGE SCALE GENOMIC DNA]</scope>
    <source>
        <strain evidence="4">nilgiri</strain>
    </source>
</reference>
<evidence type="ECO:0000256" key="1">
    <source>
        <dbReference type="SAM" id="MobiDB-lite"/>
    </source>
</evidence>
<dbReference type="OrthoDB" id="372289at2759"/>
<dbReference type="RefSeq" id="XP_012333769.1">
    <property type="nucleotide sequence ID" value="XM_012478346.1"/>
</dbReference>
<feature type="transmembrane region" description="Helical" evidence="2">
    <location>
        <begin position="725"/>
        <end position="745"/>
    </location>
</feature>
<evidence type="ECO:0000313" key="4">
    <source>
        <dbReference type="Proteomes" id="UP000054561"/>
    </source>
</evidence>
<evidence type="ECO:0008006" key="5">
    <source>
        <dbReference type="Google" id="ProtNLM"/>
    </source>
</evidence>
<keyword evidence="2" id="KW-0812">Transmembrane</keyword>
<feature type="compositionally biased region" description="Basic and acidic residues" evidence="1">
    <location>
        <begin position="13"/>
        <end position="42"/>
    </location>
</feature>
<proteinExistence type="predicted"/>
<keyword evidence="4" id="KW-1185">Reference proteome</keyword>
<feature type="transmembrane region" description="Helical" evidence="2">
    <location>
        <begin position="294"/>
        <end position="312"/>
    </location>
</feature>
<feature type="compositionally biased region" description="Basic residues" evidence="1">
    <location>
        <begin position="551"/>
        <end position="560"/>
    </location>
</feature>
<evidence type="ECO:0000256" key="2">
    <source>
        <dbReference type="SAM" id="Phobius"/>
    </source>
</evidence>
<feature type="region of interest" description="Disordered" evidence="1">
    <location>
        <begin position="529"/>
        <end position="574"/>
    </location>
</feature>
<dbReference type="OMA" id="YEINYAS"/>
<feature type="transmembrane region" description="Helical" evidence="2">
    <location>
        <begin position="654"/>
        <end position="678"/>
    </location>
</feature>
<feature type="transmembrane region" description="Helical" evidence="2">
    <location>
        <begin position="431"/>
        <end position="457"/>
    </location>
</feature>
<feature type="transmembrane region" description="Helical" evidence="2">
    <location>
        <begin position="684"/>
        <end position="704"/>
    </location>
</feature>
<organism evidence="3 4">
    <name type="scientific">Plasmodium fragile</name>
    <dbReference type="NCBI Taxonomy" id="5857"/>
    <lineage>
        <taxon>Eukaryota</taxon>
        <taxon>Sar</taxon>
        <taxon>Alveolata</taxon>
        <taxon>Apicomplexa</taxon>
        <taxon>Aconoidasida</taxon>
        <taxon>Haemosporida</taxon>
        <taxon>Plasmodiidae</taxon>
        <taxon>Plasmodium</taxon>
        <taxon>Plasmodium (Plasmodium)</taxon>
    </lineage>
</organism>
<dbReference type="Proteomes" id="UP000054561">
    <property type="component" value="Unassembled WGS sequence"/>
</dbReference>
<feature type="compositionally biased region" description="Basic and acidic residues" evidence="1">
    <location>
        <begin position="561"/>
        <end position="574"/>
    </location>
</feature>
<dbReference type="SUPFAM" id="SSF103473">
    <property type="entry name" value="MFS general substrate transporter"/>
    <property type="match status" value="1"/>
</dbReference>
<feature type="transmembrane region" description="Helical" evidence="2">
    <location>
        <begin position="821"/>
        <end position="842"/>
    </location>
</feature>
<feature type="compositionally biased region" description="Polar residues" evidence="1">
    <location>
        <begin position="60"/>
        <end position="70"/>
    </location>
</feature>
<dbReference type="InterPro" id="IPR036259">
    <property type="entry name" value="MFS_trans_sf"/>
</dbReference>
<feature type="transmembrane region" description="Helical" evidence="2">
    <location>
        <begin position="791"/>
        <end position="815"/>
    </location>
</feature>
<feature type="transmembrane region" description="Helical" evidence="2">
    <location>
        <begin position="469"/>
        <end position="492"/>
    </location>
</feature>
<dbReference type="VEuPathDB" id="PlasmoDB:AK88_00700"/>
<keyword evidence="2" id="KW-0472">Membrane</keyword>
<protein>
    <recommendedName>
        <fullName evidence="5">Transporter</fullName>
    </recommendedName>
</protein>
<dbReference type="EMBL" id="KQ001649">
    <property type="protein sequence ID" value="KJP89740.1"/>
    <property type="molecule type" value="Genomic_DNA"/>
</dbReference>
<sequence length="850" mass="99030">MDSYAEEGMSRFYMEDEAVHGSEMDDGMKTSGQRNDDYEGAHYDNAGYEQGEQEGATYQEEYTSHVQNNAEEGAVGAGDYSYEGNYSNNLNKDLLSNAPSKKKKSKYESIFGRSKGDKDKKNAGEENTPYCSFNNFEEGVGGGVSQEDPSGDMRFNGGAYGNQGHDEEGGDNAGWSHHPDQGDYEQEDEAPFNQEQLKKMDKKKKKLMEKGKKKKKENVDDKKFSEVYNSIYENLKKKKGSKKGGEDHYGSKNDFYEINYASSDQVNSTSSVDDDSLFSDDVLKKYIIGQVLNIIRTSFHWAITSFMLFTMFEHFSVFYVYRMVSFLTLFLFTPLSIYLVRSKSVKFFLIATNTVRLIVWGFCVPCLYTLFRDEIKKYYVNRFYEFLFTLLLLVDNIQVNISNLIDIDNNGIDFLSKKYNLKINERAKRKFLILHQFFFDASVILVNPLIIFVMYLFSNFFSDSYLRDVFIYLSSLIFAVITIISLVVYTMGLEEAENTLKRTSRKRHSSCLESQATADESVHNMVEAGNYDRNGMDNHEDEEEDHDMGTMKRHANRSTHRREEEENDQQRDNEDEFEKYYARHSNKEEKTLTYSTYPNIYNDHTKKYLTERSNIEYDEHTGFDQMSLKSHYRKQFNEMVDNVLRIKNDNTLRFYICSLSFLNSVEDIMILMLIPLTSIYVCEFFYITNIFVQLLIAVILISLTKCFENISYYSNKKNIIALKDIFIGIILSGASLLFFFFPFLMINHLNIYSFLIFYIFCCLFYFFFSTNLKTTISRNLQKYVRESKSDIYNFVGLFMSFVNLVFVILTIFFLAVMDNFVITYVMICFFLILLLGLLYGWATTTLKDSN</sequence>
<keyword evidence="2" id="KW-1133">Transmembrane helix</keyword>
<feature type="transmembrane region" description="Helical" evidence="2">
    <location>
        <begin position="318"/>
        <end position="340"/>
    </location>
</feature>
<dbReference type="AlphaFoldDB" id="A0A0D9QRM1"/>
<dbReference type="GeneID" id="24266014"/>
<gene>
    <name evidence="3" type="ORF">AK88_00700</name>
</gene>
<feature type="compositionally biased region" description="Basic and acidic residues" evidence="1">
    <location>
        <begin position="114"/>
        <end position="124"/>
    </location>
</feature>